<dbReference type="Pfam" id="PF04307">
    <property type="entry name" value="YdjM"/>
    <property type="match status" value="1"/>
</dbReference>
<accession>A0A9X2CED5</accession>
<dbReference type="PANTHER" id="PTHR35531:SF1">
    <property type="entry name" value="INNER MEMBRANE PROTEIN YBCI-RELATED"/>
    <property type="match status" value="1"/>
</dbReference>
<evidence type="ECO:0000313" key="2">
    <source>
        <dbReference type="Proteomes" id="UP001139408"/>
    </source>
</evidence>
<proteinExistence type="predicted"/>
<dbReference type="InterPro" id="IPR007404">
    <property type="entry name" value="YdjM-like"/>
</dbReference>
<organism evidence="1 2">
    <name type="scientific">Shewanella algicola</name>
    <dbReference type="NCBI Taxonomy" id="640633"/>
    <lineage>
        <taxon>Bacteria</taxon>
        <taxon>Pseudomonadati</taxon>
        <taxon>Pseudomonadota</taxon>
        <taxon>Gammaproteobacteria</taxon>
        <taxon>Alteromonadales</taxon>
        <taxon>Shewanellaceae</taxon>
        <taxon>Shewanella</taxon>
    </lineage>
</organism>
<name>A0A9X2CED5_9GAMM</name>
<dbReference type="PANTHER" id="PTHR35531">
    <property type="entry name" value="INNER MEMBRANE PROTEIN YBCI-RELATED"/>
    <property type="match status" value="1"/>
</dbReference>
<gene>
    <name evidence="1" type="ORF">L2749_21050</name>
</gene>
<protein>
    <submittedName>
        <fullName evidence="1">Metal-dependent hydrolase</fullName>
    </submittedName>
</protein>
<reference evidence="1" key="1">
    <citation type="submission" date="2022-01" db="EMBL/GenBank/DDBJ databases">
        <title>Whole genome-based taxonomy of the Shewanellaceae.</title>
        <authorList>
            <person name="Martin-Rodriguez A.J."/>
        </authorList>
    </citation>
    <scope>NUCLEOTIDE SEQUENCE</scope>
    <source>
        <strain evidence="1">DSM 23803</strain>
    </source>
</reference>
<keyword evidence="2" id="KW-1185">Reference proteome</keyword>
<dbReference type="GO" id="GO:0016787">
    <property type="term" value="F:hydrolase activity"/>
    <property type="evidence" value="ECO:0007669"/>
    <property type="project" value="UniProtKB-KW"/>
</dbReference>
<dbReference type="Proteomes" id="UP001139408">
    <property type="component" value="Unassembled WGS sequence"/>
</dbReference>
<comment type="caution">
    <text evidence="1">The sequence shown here is derived from an EMBL/GenBank/DDBJ whole genome shotgun (WGS) entry which is preliminary data.</text>
</comment>
<sequence length="131" mass="14246">MDFALPLWVLVTSIYFGSILPDLDHPGSTIGKRLLFISIPLGGLFGHRQITHSIWPFVITLWIMSGDMGSIPVMFACMIGYASHLIADFVSDGGVPLFWPSQKRVGIKLCSSGGVVEPLIAISMLVLAIIF</sequence>
<evidence type="ECO:0000313" key="1">
    <source>
        <dbReference type="EMBL" id="MCL1107693.1"/>
    </source>
</evidence>
<dbReference type="AlphaFoldDB" id="A0A9X2CED5"/>
<dbReference type="EMBL" id="JAKILJ010000079">
    <property type="protein sequence ID" value="MCL1107693.1"/>
    <property type="molecule type" value="Genomic_DNA"/>
</dbReference>
<keyword evidence="1" id="KW-0378">Hydrolase</keyword>